<organism evidence="1 2">
    <name type="scientific">Brassica cretica</name>
    <name type="common">Mustard</name>
    <dbReference type="NCBI Taxonomy" id="69181"/>
    <lineage>
        <taxon>Eukaryota</taxon>
        <taxon>Viridiplantae</taxon>
        <taxon>Streptophyta</taxon>
        <taxon>Embryophyta</taxon>
        <taxon>Tracheophyta</taxon>
        <taxon>Spermatophyta</taxon>
        <taxon>Magnoliopsida</taxon>
        <taxon>eudicotyledons</taxon>
        <taxon>Gunneridae</taxon>
        <taxon>Pentapetalae</taxon>
        <taxon>rosids</taxon>
        <taxon>malvids</taxon>
        <taxon>Brassicales</taxon>
        <taxon>Brassicaceae</taxon>
        <taxon>Brassiceae</taxon>
        <taxon>Brassica</taxon>
    </lineage>
</organism>
<gene>
    <name evidence="1" type="ORF">DY000_02023939</name>
</gene>
<evidence type="ECO:0000313" key="1">
    <source>
        <dbReference type="EMBL" id="KAF3596028.1"/>
    </source>
</evidence>
<sequence length="58" mass="6419">MQAWSLDYVVSAKNSIAMQIADSVTADQRYQSYISKDGPSWLRQQLESEAKDSSSGCS</sequence>
<dbReference type="EMBL" id="QGKV02000299">
    <property type="protein sequence ID" value="KAF3596028.1"/>
    <property type="molecule type" value="Genomic_DNA"/>
</dbReference>
<protein>
    <submittedName>
        <fullName evidence="1">Uncharacterized protein</fullName>
    </submittedName>
</protein>
<reference evidence="1 2" key="1">
    <citation type="journal article" date="2020" name="BMC Genomics">
        <title>Intraspecific diversification of the crop wild relative Brassica cretica Lam. using demographic model selection.</title>
        <authorList>
            <person name="Kioukis A."/>
            <person name="Michalopoulou V.A."/>
            <person name="Briers L."/>
            <person name="Pirintsos S."/>
            <person name="Studholme D.J."/>
            <person name="Pavlidis P."/>
            <person name="Sarris P.F."/>
        </authorList>
    </citation>
    <scope>NUCLEOTIDE SEQUENCE [LARGE SCALE GENOMIC DNA]</scope>
    <source>
        <strain evidence="2">cv. PFS-1207/04</strain>
    </source>
</reference>
<name>A0ABQ7EFM7_BRACR</name>
<accession>A0ABQ7EFM7</accession>
<keyword evidence="2" id="KW-1185">Reference proteome</keyword>
<evidence type="ECO:0000313" key="2">
    <source>
        <dbReference type="Proteomes" id="UP000266723"/>
    </source>
</evidence>
<proteinExistence type="predicted"/>
<dbReference type="Proteomes" id="UP000266723">
    <property type="component" value="Unassembled WGS sequence"/>
</dbReference>
<comment type="caution">
    <text evidence="1">The sequence shown here is derived from an EMBL/GenBank/DDBJ whole genome shotgun (WGS) entry which is preliminary data.</text>
</comment>